<dbReference type="InterPro" id="IPR006164">
    <property type="entry name" value="DNA_bd_Ku70/Ku80"/>
</dbReference>
<dbReference type="Proteomes" id="UP000269301">
    <property type="component" value="Unassembled WGS sequence"/>
</dbReference>
<dbReference type="PIRSF" id="PIRSF006493">
    <property type="entry name" value="Prok_Ku"/>
    <property type="match status" value="1"/>
</dbReference>
<comment type="function">
    <text evidence="3">With LigD forms a non-homologous end joining (NHEJ) DNA repair enzyme, which repairs dsDNA breaks with reduced fidelity. Binds linear dsDNA with 5'- and 3'- overhangs but not closed circular dsDNA nor ssDNA. Recruits and stimulates the ligase activity of LigD.</text>
</comment>
<accession>A0A494ZXQ3</accession>
<dbReference type="OrthoDB" id="9795084at2"/>
<feature type="domain" description="Ku" evidence="5">
    <location>
        <begin position="52"/>
        <end position="181"/>
    </location>
</feature>
<keyword evidence="1 3" id="KW-0238">DNA-binding</keyword>
<dbReference type="AlphaFoldDB" id="A0A494ZXQ3"/>
<dbReference type="GO" id="GO:0006303">
    <property type="term" value="P:double-strand break repair via nonhomologous end joining"/>
    <property type="evidence" value="ECO:0007669"/>
    <property type="project" value="UniProtKB-UniRule"/>
</dbReference>
<comment type="subunit">
    <text evidence="3">Homodimer. Interacts with LigD.</text>
</comment>
<dbReference type="GO" id="GO:0006310">
    <property type="term" value="P:DNA recombination"/>
    <property type="evidence" value="ECO:0007669"/>
    <property type="project" value="UniProtKB-KW"/>
</dbReference>
<dbReference type="PANTHER" id="PTHR41251:SF1">
    <property type="entry name" value="NON-HOMOLOGOUS END JOINING PROTEIN KU"/>
    <property type="match status" value="1"/>
</dbReference>
<evidence type="ECO:0000259" key="5">
    <source>
        <dbReference type="SMART" id="SM00559"/>
    </source>
</evidence>
<dbReference type="HAMAP" id="MF_01875">
    <property type="entry name" value="Prokaryotic_Ku"/>
    <property type="match status" value="1"/>
</dbReference>
<evidence type="ECO:0000313" key="7">
    <source>
        <dbReference type="Proteomes" id="UP000269301"/>
    </source>
</evidence>
<sequence>MHTMWKGTISFGLVNIPVKMHSATENKDVKLRQLHKECQSPVKYEKVCPVCEREIESDEIVKGYEYAKNKFVILDEEDLNALKKEQEDRAVEIVDFVKLDDIDPIYFERSYYLSPNEGGGKAYSLLRSALKDTGKIGVAKMMIRSKEQLAVIRVYENVLVAETIHFPDEVRKVEDVPNVPEETKVPEKELDTAKMLIEQLTAEFDPEKYKDEYRTALLELIEEKKNNEETATAKDKPVPDNVTNLMDALQASLDKAKKNKAKPRQPKRKTKTTAKKKKATS</sequence>
<dbReference type="Pfam" id="PF02735">
    <property type="entry name" value="Ku"/>
    <property type="match status" value="1"/>
</dbReference>
<dbReference type="Gene3D" id="2.40.290.10">
    <property type="match status" value="1"/>
</dbReference>
<dbReference type="FunFam" id="2.40.290.10:FF:000004">
    <property type="entry name" value="Non-homologous end joining protein Ku"/>
    <property type="match status" value="1"/>
</dbReference>
<dbReference type="GO" id="GO:0003690">
    <property type="term" value="F:double-stranded DNA binding"/>
    <property type="evidence" value="ECO:0007669"/>
    <property type="project" value="UniProtKB-UniRule"/>
</dbReference>
<gene>
    <name evidence="3" type="primary">ku</name>
    <name evidence="6" type="ORF">D8M06_13605</name>
</gene>
<evidence type="ECO:0000313" key="6">
    <source>
        <dbReference type="EMBL" id="RKQ31523.1"/>
    </source>
</evidence>
<name>A0A494ZXQ3_9BACI</name>
<comment type="similarity">
    <text evidence="3">Belongs to the prokaryotic Ku family.</text>
</comment>
<dbReference type="InterPro" id="IPR016194">
    <property type="entry name" value="SPOC-like_C_dom_sf"/>
</dbReference>
<keyword evidence="3" id="KW-0234">DNA repair</keyword>
<proteinExistence type="inferred from homology"/>
<feature type="compositionally biased region" description="Basic residues" evidence="4">
    <location>
        <begin position="257"/>
        <end position="281"/>
    </location>
</feature>
<dbReference type="SMART" id="SM00559">
    <property type="entry name" value="Ku78"/>
    <property type="match status" value="1"/>
</dbReference>
<dbReference type="PANTHER" id="PTHR41251">
    <property type="entry name" value="NON-HOMOLOGOUS END JOINING PROTEIN KU"/>
    <property type="match status" value="1"/>
</dbReference>
<evidence type="ECO:0000256" key="2">
    <source>
        <dbReference type="ARBA" id="ARBA00023172"/>
    </source>
</evidence>
<dbReference type="RefSeq" id="WP_121204954.1">
    <property type="nucleotide sequence ID" value="NZ_RBZP01000012.1"/>
</dbReference>
<keyword evidence="2 3" id="KW-0233">DNA recombination</keyword>
<feature type="region of interest" description="Disordered" evidence="4">
    <location>
        <begin position="250"/>
        <end position="281"/>
    </location>
</feature>
<evidence type="ECO:0000256" key="1">
    <source>
        <dbReference type="ARBA" id="ARBA00023125"/>
    </source>
</evidence>
<dbReference type="NCBIfam" id="TIGR02772">
    <property type="entry name" value="Ku_bact"/>
    <property type="match status" value="1"/>
</dbReference>
<reference evidence="6 7" key="1">
    <citation type="journal article" date="2016" name="Int. J. Syst. Evol. Microbiol.">
        <title>Oceanobacillus halophilus sp. nov., a novel moderately halophilic bacterium from a hypersaline lake.</title>
        <authorList>
            <person name="Amoozegar M.A."/>
            <person name="Bagheri M."/>
            <person name="Makhdoumi A."/>
            <person name="Nikou M.M."/>
            <person name="Fazeli S.A.S."/>
            <person name="Schumann P."/>
            <person name="Sproer C."/>
            <person name="Sanchez-Porro C."/>
            <person name="Ventosa A."/>
        </authorList>
    </citation>
    <scope>NUCLEOTIDE SEQUENCE [LARGE SCALE GENOMIC DNA]</scope>
    <source>
        <strain evidence="6 7">DSM 23996</strain>
    </source>
</reference>
<keyword evidence="7" id="KW-1185">Reference proteome</keyword>
<dbReference type="CDD" id="cd00789">
    <property type="entry name" value="KU_like"/>
    <property type="match status" value="1"/>
</dbReference>
<dbReference type="InterPro" id="IPR009187">
    <property type="entry name" value="Prok_Ku"/>
</dbReference>
<evidence type="ECO:0000256" key="4">
    <source>
        <dbReference type="SAM" id="MobiDB-lite"/>
    </source>
</evidence>
<dbReference type="SUPFAM" id="SSF100939">
    <property type="entry name" value="SPOC domain-like"/>
    <property type="match status" value="1"/>
</dbReference>
<protein>
    <recommendedName>
        <fullName evidence="3">Non-homologous end joining protein Ku</fullName>
    </recommendedName>
</protein>
<keyword evidence="3" id="KW-0227">DNA damage</keyword>
<evidence type="ECO:0000256" key="3">
    <source>
        <dbReference type="HAMAP-Rule" id="MF_01875"/>
    </source>
</evidence>
<comment type="caution">
    <text evidence="6">The sequence shown here is derived from an EMBL/GenBank/DDBJ whole genome shotgun (WGS) entry which is preliminary data.</text>
</comment>
<dbReference type="EMBL" id="RBZP01000012">
    <property type="protein sequence ID" value="RKQ31523.1"/>
    <property type="molecule type" value="Genomic_DNA"/>
</dbReference>
<organism evidence="6 7">
    <name type="scientific">Oceanobacillus halophilus</name>
    <dbReference type="NCBI Taxonomy" id="930130"/>
    <lineage>
        <taxon>Bacteria</taxon>
        <taxon>Bacillati</taxon>
        <taxon>Bacillota</taxon>
        <taxon>Bacilli</taxon>
        <taxon>Bacillales</taxon>
        <taxon>Bacillaceae</taxon>
        <taxon>Oceanobacillus</taxon>
    </lineage>
</organism>